<dbReference type="EMBL" id="CM035433">
    <property type="protein sequence ID" value="KAH7292830.1"/>
    <property type="molecule type" value="Genomic_DNA"/>
</dbReference>
<evidence type="ECO:0000256" key="1">
    <source>
        <dbReference type="SAM" id="MobiDB-lite"/>
    </source>
</evidence>
<dbReference type="AlphaFoldDB" id="A0A8T2R9Y2"/>
<reference evidence="2" key="1">
    <citation type="submission" date="2021-08" db="EMBL/GenBank/DDBJ databases">
        <title>WGS assembly of Ceratopteris richardii.</title>
        <authorList>
            <person name="Marchant D.B."/>
            <person name="Chen G."/>
            <person name="Jenkins J."/>
            <person name="Shu S."/>
            <person name="Leebens-Mack J."/>
            <person name="Grimwood J."/>
            <person name="Schmutz J."/>
            <person name="Soltis P."/>
            <person name="Soltis D."/>
            <person name="Chen Z.-H."/>
        </authorList>
    </citation>
    <scope>NUCLEOTIDE SEQUENCE</scope>
    <source>
        <strain evidence="2">Whitten #5841</strain>
        <tissue evidence="2">Leaf</tissue>
    </source>
</reference>
<accession>A0A8T2R9Y2</accession>
<proteinExistence type="predicted"/>
<evidence type="ECO:0000313" key="2">
    <source>
        <dbReference type="EMBL" id="KAH7292830.1"/>
    </source>
</evidence>
<keyword evidence="3" id="KW-1185">Reference proteome</keyword>
<dbReference type="Proteomes" id="UP000825935">
    <property type="component" value="Chromosome 28"/>
</dbReference>
<feature type="compositionally biased region" description="Low complexity" evidence="1">
    <location>
        <begin position="9"/>
        <end position="20"/>
    </location>
</feature>
<organism evidence="2 3">
    <name type="scientific">Ceratopteris richardii</name>
    <name type="common">Triangle waterfern</name>
    <dbReference type="NCBI Taxonomy" id="49495"/>
    <lineage>
        <taxon>Eukaryota</taxon>
        <taxon>Viridiplantae</taxon>
        <taxon>Streptophyta</taxon>
        <taxon>Embryophyta</taxon>
        <taxon>Tracheophyta</taxon>
        <taxon>Polypodiopsida</taxon>
        <taxon>Polypodiidae</taxon>
        <taxon>Polypodiales</taxon>
        <taxon>Pteridineae</taxon>
        <taxon>Pteridaceae</taxon>
        <taxon>Parkerioideae</taxon>
        <taxon>Ceratopteris</taxon>
    </lineage>
</organism>
<gene>
    <name evidence="2" type="ORF">KP509_28G000700</name>
</gene>
<evidence type="ECO:0000313" key="3">
    <source>
        <dbReference type="Proteomes" id="UP000825935"/>
    </source>
</evidence>
<feature type="region of interest" description="Disordered" evidence="1">
    <location>
        <begin position="1"/>
        <end position="22"/>
    </location>
</feature>
<comment type="caution">
    <text evidence="2">The sequence shown here is derived from an EMBL/GenBank/DDBJ whole genome shotgun (WGS) entry which is preliminary data.</text>
</comment>
<sequence>MMEDGRTTPLSPRSSAPSSSKLTNRCMFFNGRSTMDTGFHVTQKIREYLSSEACRCFDCTRGYSRRLFETNGFDDSSPSLAGDDRPFFRRAAYMGKAYVQAFNESIAHGYASPVCPSRPDVSGGALNPTDIVHLEVLDQADKNNAPSSSDQLPTNPHQQLCQTAQNQSLTLTQLEREGGDQMEAVAAQTMDGTLLASTTEDIFDFLATDVVDGNSFPPYEHKRHLSAEFGAILLIQNAGNGNLMCEEPECEKIEQMALPMLVSAQDTDCVHDSKSFPPFEHADYLIAKIAEMLSRNAENGNSIFAEIEQMALPMPSSAQEADDVTKPREDRREATMFLNTDDEVNYDSIFNQQRCFNCGSKNCYDHKSCTYMGSMLTDQRNFADPTFW</sequence>
<protein>
    <submittedName>
        <fullName evidence="2">Uncharacterized protein</fullName>
    </submittedName>
</protein>
<name>A0A8T2R9Y2_CERRI</name>